<feature type="transmembrane region" description="Helical" evidence="5">
    <location>
        <begin position="105"/>
        <end position="127"/>
    </location>
</feature>
<evidence type="ECO:0000313" key="7">
    <source>
        <dbReference type="Proteomes" id="UP001430796"/>
    </source>
</evidence>
<dbReference type="Pfam" id="PF01124">
    <property type="entry name" value="MAPEG"/>
    <property type="match status" value="1"/>
</dbReference>
<comment type="subcellular location">
    <subcellularLocation>
        <location evidence="1">Membrane</location>
    </subcellularLocation>
</comment>
<dbReference type="PANTHER" id="PTHR35814:SF1">
    <property type="entry name" value="GLUTATHIONE S-TRANSFERASE-RELATED"/>
    <property type="match status" value="1"/>
</dbReference>
<keyword evidence="7" id="KW-1185">Reference proteome</keyword>
<evidence type="ECO:0000313" key="6">
    <source>
        <dbReference type="EMBL" id="MCF7222742.1"/>
    </source>
</evidence>
<reference evidence="6" key="1">
    <citation type="submission" date="2022-01" db="EMBL/GenBank/DDBJ databases">
        <title>Lysobacter chinensis sp. nov., a bacterium isolated from cow dung compost.</title>
        <authorList>
            <person name="Liu Y."/>
        </authorList>
    </citation>
    <scope>NUCLEOTIDE SEQUENCE</scope>
    <source>
        <strain evidence="6">TLK-CK17</strain>
    </source>
</reference>
<dbReference type="Proteomes" id="UP001430796">
    <property type="component" value="Unassembled WGS sequence"/>
</dbReference>
<gene>
    <name evidence="6" type="ORF">L3V18_13250</name>
</gene>
<evidence type="ECO:0000256" key="1">
    <source>
        <dbReference type="ARBA" id="ARBA00004370"/>
    </source>
</evidence>
<name>A0ABS9HXH7_9GAMM</name>
<dbReference type="InterPro" id="IPR001129">
    <property type="entry name" value="Membr-assoc_MAPEG"/>
</dbReference>
<organism evidence="6 7">
    <name type="scientific">Marilutibacter chinensis</name>
    <dbReference type="NCBI Taxonomy" id="2912247"/>
    <lineage>
        <taxon>Bacteria</taxon>
        <taxon>Pseudomonadati</taxon>
        <taxon>Pseudomonadota</taxon>
        <taxon>Gammaproteobacteria</taxon>
        <taxon>Lysobacterales</taxon>
        <taxon>Lysobacteraceae</taxon>
        <taxon>Marilutibacter</taxon>
    </lineage>
</organism>
<keyword evidence="4 5" id="KW-0472">Membrane</keyword>
<evidence type="ECO:0000256" key="2">
    <source>
        <dbReference type="ARBA" id="ARBA00022692"/>
    </source>
</evidence>
<dbReference type="PANTHER" id="PTHR35814">
    <property type="match status" value="1"/>
</dbReference>
<dbReference type="EMBL" id="JAKJPO010000008">
    <property type="protein sequence ID" value="MCF7222742.1"/>
    <property type="molecule type" value="Genomic_DNA"/>
</dbReference>
<dbReference type="SUPFAM" id="SSF161084">
    <property type="entry name" value="MAPEG domain-like"/>
    <property type="match status" value="1"/>
</dbReference>
<dbReference type="Gene3D" id="1.20.120.550">
    <property type="entry name" value="Membrane associated eicosanoid/glutathione metabolism-like domain"/>
    <property type="match status" value="1"/>
</dbReference>
<evidence type="ECO:0000256" key="5">
    <source>
        <dbReference type="SAM" id="Phobius"/>
    </source>
</evidence>
<evidence type="ECO:0000256" key="4">
    <source>
        <dbReference type="ARBA" id="ARBA00023136"/>
    </source>
</evidence>
<protein>
    <submittedName>
        <fullName evidence="6">MAPEG family protein</fullName>
    </submittedName>
</protein>
<dbReference type="InterPro" id="IPR023352">
    <property type="entry name" value="MAPEG-like_dom_sf"/>
</dbReference>
<feature type="transmembrane region" description="Helical" evidence="5">
    <location>
        <begin position="58"/>
        <end position="84"/>
    </location>
</feature>
<accession>A0ABS9HXH7</accession>
<reference evidence="6" key="2">
    <citation type="submission" date="2022-01" db="EMBL/GenBank/DDBJ databases">
        <authorList>
            <person name="Zhou L.Y."/>
        </authorList>
    </citation>
    <scope>NUCLEOTIDE SEQUENCE</scope>
    <source>
        <strain evidence="6">TLK-CK17</strain>
    </source>
</reference>
<keyword evidence="3 5" id="KW-1133">Transmembrane helix</keyword>
<proteinExistence type="predicted"/>
<keyword evidence="2 5" id="KW-0812">Transmembrane</keyword>
<sequence>MPAITLLFASLFVLFNLVLMARVSLARRSSNVGIGSGGDPLLRRRVRVHANFIEQVPIALLLMALLELAGLAQAWLWAFGVVLLAGRLLHARGLSASAGYSYGRFLGTVLSWGVLLAEAVAGLAMAARHLG</sequence>
<evidence type="ECO:0000256" key="3">
    <source>
        <dbReference type="ARBA" id="ARBA00022989"/>
    </source>
</evidence>
<comment type="caution">
    <text evidence="6">The sequence shown here is derived from an EMBL/GenBank/DDBJ whole genome shotgun (WGS) entry which is preliminary data.</text>
</comment>